<dbReference type="NCBIfam" id="TIGR00281">
    <property type="entry name" value="SMC-Scp complex subunit ScpB"/>
    <property type="match status" value="1"/>
</dbReference>
<name>Q0RNI9_FRAAA</name>
<proteinExistence type="predicted"/>
<dbReference type="eggNOG" id="COG1386">
    <property type="taxonomic scope" value="Bacteria"/>
</dbReference>
<keyword evidence="7" id="KW-1185">Reference proteome</keyword>
<dbReference type="Pfam" id="PF04079">
    <property type="entry name" value="SMC_ScpB"/>
    <property type="match status" value="1"/>
</dbReference>
<protein>
    <submittedName>
        <fullName evidence="6">Segregation and condensation protein B</fullName>
    </submittedName>
</protein>
<feature type="region of interest" description="Disordered" evidence="5">
    <location>
        <begin position="1"/>
        <end position="50"/>
    </location>
</feature>
<dbReference type="GO" id="GO:0051301">
    <property type="term" value="P:cell division"/>
    <property type="evidence" value="ECO:0007669"/>
    <property type="project" value="UniProtKB-KW"/>
</dbReference>
<dbReference type="STRING" id="326424.FRAAL2250"/>
<dbReference type="Gene3D" id="1.10.10.10">
    <property type="entry name" value="Winged helix-like DNA-binding domain superfamily/Winged helix DNA-binding domain"/>
    <property type="match status" value="2"/>
</dbReference>
<dbReference type="PANTHER" id="PTHR34298:SF2">
    <property type="entry name" value="SEGREGATION AND CONDENSATION PROTEIN B"/>
    <property type="match status" value="1"/>
</dbReference>
<dbReference type="HOGENOM" id="CLU_045647_5_1_11"/>
<dbReference type="SUPFAM" id="SSF46785">
    <property type="entry name" value="Winged helix' DNA-binding domain"/>
    <property type="match status" value="2"/>
</dbReference>
<sequence length="232" mass="23962">MSEQPDAGAGGEAPDAPPQAPGETAAGAAGAGETAAGAAAGGARPPRGVEADRPPLAALLEAVLMVAERPVGVAELATGLGASAREIERLLPDLAENYVRDGRGFRLRHVGAGWRFYTADECAPWVEGFVLAGQSARLSQAALETLAVVAYQQPVSRGRIAAVRGVSADGVIRTLTARRLVEEIGHDPETGAILYGTTDYFLERMGLRGLDELPPLAPLLPGLDDLDDIVAP</sequence>
<dbReference type="GO" id="GO:0051304">
    <property type="term" value="P:chromosome separation"/>
    <property type="evidence" value="ECO:0007669"/>
    <property type="project" value="InterPro"/>
</dbReference>
<keyword evidence="4" id="KW-0131">Cell cycle</keyword>
<evidence type="ECO:0000256" key="4">
    <source>
        <dbReference type="ARBA" id="ARBA00023306"/>
    </source>
</evidence>
<dbReference type="KEGG" id="fal:FRAAL2250"/>
<evidence type="ECO:0000256" key="5">
    <source>
        <dbReference type="SAM" id="MobiDB-lite"/>
    </source>
</evidence>
<dbReference type="Proteomes" id="UP000000657">
    <property type="component" value="Chromosome"/>
</dbReference>
<dbReference type="EMBL" id="CT573213">
    <property type="protein sequence ID" value="CAJ60899.1"/>
    <property type="molecule type" value="Genomic_DNA"/>
</dbReference>
<organism evidence="6 7">
    <name type="scientific">Frankia alni (strain DSM 45986 / CECT 9034 / ACN14a)</name>
    <dbReference type="NCBI Taxonomy" id="326424"/>
    <lineage>
        <taxon>Bacteria</taxon>
        <taxon>Bacillati</taxon>
        <taxon>Actinomycetota</taxon>
        <taxon>Actinomycetes</taxon>
        <taxon>Frankiales</taxon>
        <taxon>Frankiaceae</taxon>
        <taxon>Frankia</taxon>
    </lineage>
</organism>
<dbReference type="RefSeq" id="WP_011603417.1">
    <property type="nucleotide sequence ID" value="NC_008278.1"/>
</dbReference>
<dbReference type="PANTHER" id="PTHR34298">
    <property type="entry name" value="SEGREGATION AND CONDENSATION PROTEIN B"/>
    <property type="match status" value="1"/>
</dbReference>
<dbReference type="AlphaFoldDB" id="Q0RNI9"/>
<dbReference type="InterPro" id="IPR036388">
    <property type="entry name" value="WH-like_DNA-bd_sf"/>
</dbReference>
<dbReference type="InterPro" id="IPR036390">
    <property type="entry name" value="WH_DNA-bd_sf"/>
</dbReference>
<evidence type="ECO:0000256" key="3">
    <source>
        <dbReference type="ARBA" id="ARBA00022829"/>
    </source>
</evidence>
<reference evidence="6 7" key="1">
    <citation type="journal article" date="2007" name="Genome Res.">
        <title>Genome characteristics of facultatively symbiotic Frankia sp. strains reflect host range and host plant biogeography.</title>
        <authorList>
            <person name="Normand P."/>
            <person name="Lapierre P."/>
            <person name="Tisa L.S."/>
            <person name="Gogarten J.P."/>
            <person name="Alloisio N."/>
            <person name="Bagnarol E."/>
            <person name="Bassi C.A."/>
            <person name="Berry A.M."/>
            <person name="Bickhart D.M."/>
            <person name="Choisne N."/>
            <person name="Couloux A."/>
            <person name="Cournoyer B."/>
            <person name="Cruveiller S."/>
            <person name="Daubin V."/>
            <person name="Demange N."/>
            <person name="Francino M.P."/>
            <person name="Goltsman E."/>
            <person name="Huang Y."/>
            <person name="Kopp O.R."/>
            <person name="Labarre L."/>
            <person name="Lapidus A."/>
            <person name="Lavire C."/>
            <person name="Marechal J."/>
            <person name="Martinez M."/>
            <person name="Mastronunzio J.E."/>
            <person name="Mullin B.C."/>
            <person name="Niemann J."/>
            <person name="Pujic P."/>
            <person name="Rawnsley T."/>
            <person name="Rouy Z."/>
            <person name="Schenowitz C."/>
            <person name="Sellstedt A."/>
            <person name="Tavares F."/>
            <person name="Tomkins J.P."/>
            <person name="Vallenet D."/>
            <person name="Valverde C."/>
            <person name="Wall L.G."/>
            <person name="Wang Y."/>
            <person name="Medigue C."/>
            <person name="Benson D.R."/>
        </authorList>
    </citation>
    <scope>NUCLEOTIDE SEQUENCE [LARGE SCALE GENOMIC DNA]</scope>
    <source>
        <strain evidence="7">DSM 45986 / CECT 9034 / ACN14a</strain>
    </source>
</reference>
<keyword evidence="1" id="KW-0963">Cytoplasm</keyword>
<evidence type="ECO:0000313" key="7">
    <source>
        <dbReference type="Proteomes" id="UP000000657"/>
    </source>
</evidence>
<feature type="compositionally biased region" description="Low complexity" evidence="5">
    <location>
        <begin position="21"/>
        <end position="46"/>
    </location>
</feature>
<keyword evidence="3" id="KW-0159">Chromosome partition</keyword>
<evidence type="ECO:0000256" key="2">
    <source>
        <dbReference type="ARBA" id="ARBA00022618"/>
    </source>
</evidence>
<evidence type="ECO:0000256" key="1">
    <source>
        <dbReference type="ARBA" id="ARBA00022490"/>
    </source>
</evidence>
<accession>Q0RNI9</accession>
<evidence type="ECO:0000313" key="6">
    <source>
        <dbReference type="EMBL" id="CAJ60899.1"/>
    </source>
</evidence>
<keyword evidence="2" id="KW-0132">Cell division</keyword>
<dbReference type="InterPro" id="IPR005234">
    <property type="entry name" value="ScpB_csome_segregation"/>
</dbReference>
<gene>
    <name evidence="6" type="ordered locus">FRAAL2250</name>
</gene>